<dbReference type="PANTHER" id="PTHR42103">
    <property type="entry name" value="ALPHA/BETA-HYDROLASES SUPERFAMILY PROTEIN"/>
    <property type="match status" value="1"/>
</dbReference>
<reference evidence="2 3" key="1">
    <citation type="journal article" date="2021" name="Comput. Struct. Biotechnol. J.">
        <title>De novo genome assembly of the potent medicinal plant Rehmannia glutinosa using nanopore technology.</title>
        <authorList>
            <person name="Ma L."/>
            <person name="Dong C."/>
            <person name="Song C."/>
            <person name="Wang X."/>
            <person name="Zheng X."/>
            <person name="Niu Y."/>
            <person name="Chen S."/>
            <person name="Feng W."/>
        </authorList>
    </citation>
    <scope>NUCLEOTIDE SEQUENCE [LARGE SCALE GENOMIC DNA]</scope>
    <source>
        <strain evidence="2">DH-2019</strain>
    </source>
</reference>
<dbReference type="InterPro" id="IPR029058">
    <property type="entry name" value="AB_hydrolase_fold"/>
</dbReference>
<sequence>MSSSSRETCKIETNGGITLDARIYKPAAGESNNPAGKLVVVLVHPYSVLGGFQGLMKGIARRLADRVLHLSPSICEASESPRAGPRSRVSPKSTTSFRCVIGPPKISQLGALSSLDLQQSPKPKLFVMGTRDGFTSVKQLENKLKAAAGRNQTHLIEGVSHFQMEGPDYDEQMANLIVEFISSLKDVLQISLGKLFRESISDILTKAGNE</sequence>
<protein>
    <submittedName>
        <fullName evidence="2">Uncharacterized protein</fullName>
    </submittedName>
</protein>
<proteinExistence type="predicted"/>
<organism evidence="2 3">
    <name type="scientific">Rehmannia glutinosa</name>
    <name type="common">Chinese foxglove</name>
    <dbReference type="NCBI Taxonomy" id="99300"/>
    <lineage>
        <taxon>Eukaryota</taxon>
        <taxon>Viridiplantae</taxon>
        <taxon>Streptophyta</taxon>
        <taxon>Embryophyta</taxon>
        <taxon>Tracheophyta</taxon>
        <taxon>Spermatophyta</taxon>
        <taxon>Magnoliopsida</taxon>
        <taxon>eudicotyledons</taxon>
        <taxon>Gunneridae</taxon>
        <taxon>Pentapetalae</taxon>
        <taxon>asterids</taxon>
        <taxon>lamiids</taxon>
        <taxon>Lamiales</taxon>
        <taxon>Orobanchaceae</taxon>
        <taxon>Rehmannieae</taxon>
        <taxon>Rehmannia</taxon>
    </lineage>
</organism>
<accession>A0ABR0UX36</accession>
<feature type="region of interest" description="Disordered" evidence="1">
    <location>
        <begin position="76"/>
        <end position="95"/>
    </location>
</feature>
<evidence type="ECO:0000313" key="3">
    <source>
        <dbReference type="Proteomes" id="UP001318860"/>
    </source>
</evidence>
<dbReference type="EMBL" id="JABTTQ020001987">
    <property type="protein sequence ID" value="KAK6126858.1"/>
    <property type="molecule type" value="Genomic_DNA"/>
</dbReference>
<name>A0ABR0UX36_REHGL</name>
<keyword evidence="3" id="KW-1185">Reference proteome</keyword>
<comment type="caution">
    <text evidence="2">The sequence shown here is derived from an EMBL/GenBank/DDBJ whole genome shotgun (WGS) entry which is preliminary data.</text>
</comment>
<gene>
    <name evidence="2" type="ORF">DH2020_039419</name>
</gene>
<evidence type="ECO:0000256" key="1">
    <source>
        <dbReference type="SAM" id="MobiDB-lite"/>
    </source>
</evidence>
<dbReference type="SUPFAM" id="SSF53474">
    <property type="entry name" value="alpha/beta-Hydrolases"/>
    <property type="match status" value="1"/>
</dbReference>
<dbReference type="Proteomes" id="UP001318860">
    <property type="component" value="Unassembled WGS sequence"/>
</dbReference>
<dbReference type="Gene3D" id="3.40.50.1820">
    <property type="entry name" value="alpha/beta hydrolase"/>
    <property type="match status" value="1"/>
</dbReference>
<dbReference type="PANTHER" id="PTHR42103:SF2">
    <property type="entry name" value="AB HYDROLASE-1 DOMAIN-CONTAINING PROTEIN"/>
    <property type="match status" value="1"/>
</dbReference>
<evidence type="ECO:0000313" key="2">
    <source>
        <dbReference type="EMBL" id="KAK6126858.1"/>
    </source>
</evidence>